<dbReference type="InterPro" id="IPR037523">
    <property type="entry name" value="VOC_core"/>
</dbReference>
<dbReference type="RefSeq" id="WP_204680843.1">
    <property type="nucleotide sequence ID" value="NZ_BSNR01000010.1"/>
</dbReference>
<dbReference type="Proteomes" id="UP001430149">
    <property type="component" value="Unassembled WGS sequence"/>
</dbReference>
<dbReference type="Pfam" id="PF00903">
    <property type="entry name" value="Glyoxalase"/>
    <property type="match status" value="1"/>
</dbReference>
<evidence type="ECO:0000259" key="1">
    <source>
        <dbReference type="PROSITE" id="PS51819"/>
    </source>
</evidence>
<evidence type="ECO:0000313" key="3">
    <source>
        <dbReference type="Proteomes" id="UP001430149"/>
    </source>
</evidence>
<organism evidence="2 3">
    <name type="scientific">Dyella flava</name>
    <dbReference type="NCBI Taxonomy" id="1920170"/>
    <lineage>
        <taxon>Bacteria</taxon>
        <taxon>Pseudomonadati</taxon>
        <taxon>Pseudomonadota</taxon>
        <taxon>Gammaproteobacteria</taxon>
        <taxon>Lysobacterales</taxon>
        <taxon>Rhodanobacteraceae</taxon>
        <taxon>Dyella</taxon>
    </lineage>
</organism>
<dbReference type="EMBL" id="JADIKE010000032">
    <property type="protein sequence ID" value="MBM7125317.1"/>
    <property type="molecule type" value="Genomic_DNA"/>
</dbReference>
<dbReference type="InterPro" id="IPR004360">
    <property type="entry name" value="Glyas_Fos-R_dOase_dom"/>
</dbReference>
<reference evidence="2" key="1">
    <citation type="submission" date="2020-10" db="EMBL/GenBank/DDBJ databases">
        <title>Phylogeny of dyella-like bacteria.</title>
        <authorList>
            <person name="Fu J."/>
        </authorList>
    </citation>
    <scope>NUCLEOTIDE SEQUENCE</scope>
    <source>
        <strain evidence="2">DHOC52</strain>
    </source>
</reference>
<dbReference type="PROSITE" id="PS51819">
    <property type="entry name" value="VOC"/>
    <property type="match status" value="1"/>
</dbReference>
<accession>A0ABS2K244</accession>
<proteinExistence type="predicted"/>
<dbReference type="SUPFAM" id="SSF54593">
    <property type="entry name" value="Glyoxalase/Bleomycin resistance protein/Dihydroxybiphenyl dioxygenase"/>
    <property type="match status" value="1"/>
</dbReference>
<name>A0ABS2K244_9GAMM</name>
<feature type="domain" description="VOC" evidence="1">
    <location>
        <begin position="10"/>
        <end position="135"/>
    </location>
</feature>
<dbReference type="InterPro" id="IPR029068">
    <property type="entry name" value="Glyas_Bleomycin-R_OHBP_Dase"/>
</dbReference>
<keyword evidence="3" id="KW-1185">Reference proteome</keyword>
<comment type="caution">
    <text evidence="2">The sequence shown here is derived from an EMBL/GenBank/DDBJ whole genome shotgun (WGS) entry which is preliminary data.</text>
</comment>
<evidence type="ECO:0000313" key="2">
    <source>
        <dbReference type="EMBL" id="MBM7125317.1"/>
    </source>
</evidence>
<protein>
    <submittedName>
        <fullName evidence="2">VOC family protein</fullName>
    </submittedName>
</protein>
<dbReference type="Gene3D" id="3.10.180.10">
    <property type="entry name" value="2,3-Dihydroxybiphenyl 1,2-Dioxygenase, domain 1"/>
    <property type="match status" value="1"/>
</dbReference>
<gene>
    <name evidence="2" type="ORF">ISP19_07970</name>
</gene>
<sequence length="138" mass="15238">MQDQNALTIGIDHVGLAVSDLELARRFFVECLGWKVVGGRPDYPAVFVADAHVRLTLWQVDKSSGYVEFDRRKNAGLHHLALKVASLAELEDLFARVAAWPGVVVEFAPEPAAGGPRMHFMVREPSGLRIEFIFIPAA</sequence>